<keyword evidence="1 3" id="KW-0378">Hydrolase</keyword>
<dbReference type="GO" id="GO:0004553">
    <property type="term" value="F:hydrolase activity, hydrolyzing O-glycosyl compounds"/>
    <property type="evidence" value="ECO:0007669"/>
    <property type="project" value="InterPro"/>
</dbReference>
<dbReference type="Gene3D" id="3.20.20.80">
    <property type="entry name" value="Glycosidases"/>
    <property type="match status" value="1"/>
</dbReference>
<dbReference type="InterPro" id="IPR017853">
    <property type="entry name" value="GH"/>
</dbReference>
<organism evidence="5">
    <name type="scientific">Telmatobacter sp. DSM 110680</name>
    <dbReference type="NCBI Taxonomy" id="3036704"/>
    <lineage>
        <taxon>Bacteria</taxon>
        <taxon>Pseudomonadati</taxon>
        <taxon>Acidobacteriota</taxon>
        <taxon>Terriglobia</taxon>
        <taxon>Terriglobales</taxon>
        <taxon>Acidobacteriaceae</taxon>
        <taxon>Telmatobacter</taxon>
    </lineage>
</organism>
<evidence type="ECO:0000256" key="3">
    <source>
        <dbReference type="RuleBase" id="RU361153"/>
    </source>
</evidence>
<evidence type="ECO:0000256" key="1">
    <source>
        <dbReference type="ARBA" id="ARBA00022801"/>
    </source>
</evidence>
<comment type="similarity">
    <text evidence="3">Belongs to the glycosyl hydrolase 5 (cellulase A) family.</text>
</comment>
<keyword evidence="2 3" id="KW-0326">Glycosidase</keyword>
<evidence type="ECO:0000259" key="4">
    <source>
        <dbReference type="Pfam" id="PF00150"/>
    </source>
</evidence>
<reference evidence="5" key="1">
    <citation type="submission" date="2023-03" db="EMBL/GenBank/DDBJ databases">
        <title>Edaphobacter sp.</title>
        <authorList>
            <person name="Huber K.J."/>
            <person name="Papendorf J."/>
            <person name="Pilke C."/>
            <person name="Bunk B."/>
            <person name="Sproeer C."/>
            <person name="Pester M."/>
        </authorList>
    </citation>
    <scope>NUCLEOTIDE SEQUENCE</scope>
    <source>
        <strain evidence="5">DSM 110680</strain>
    </source>
</reference>
<dbReference type="GO" id="GO:0000272">
    <property type="term" value="P:polysaccharide catabolic process"/>
    <property type="evidence" value="ECO:0007669"/>
    <property type="project" value="InterPro"/>
</dbReference>
<dbReference type="EMBL" id="CP121196">
    <property type="protein sequence ID" value="XBH17154.1"/>
    <property type="molecule type" value="Genomic_DNA"/>
</dbReference>
<dbReference type="Pfam" id="PF00150">
    <property type="entry name" value="Cellulase"/>
    <property type="match status" value="1"/>
</dbReference>
<gene>
    <name evidence="5" type="ORF">P8935_21630</name>
</gene>
<dbReference type="SUPFAM" id="SSF51445">
    <property type="entry name" value="(Trans)glycosidases"/>
    <property type="match status" value="1"/>
</dbReference>
<proteinExistence type="inferred from homology"/>
<evidence type="ECO:0000256" key="2">
    <source>
        <dbReference type="ARBA" id="ARBA00023295"/>
    </source>
</evidence>
<feature type="domain" description="Glycoside hydrolase family 5" evidence="4">
    <location>
        <begin position="153"/>
        <end position="326"/>
    </location>
</feature>
<evidence type="ECO:0000313" key="5">
    <source>
        <dbReference type="EMBL" id="XBH17154.1"/>
    </source>
</evidence>
<sequence length="381" mass="43981">MNKVHDFLHMRLLVSFFVLPLLLVSQLRGAEPKQKWTEDQANQWYADQPWLVGANFLPSDAVNELEMWQAATFDEQEIDRELGWAEGLGMNTMRVFLHNLPWEQDPTGFEHRIDRFLAIASAHHIKPIFVLFDSCWDPDPLLGPQRPPIPGVHNSGWVQAPGRVALKDPMQYPKLKSYVQGVVGAFANDPRVLAWDIWNEPDNDNQSSYGKLEPPNKKELVLNLLPQVFAWAREKQPTQPLTSGIWSGDWSSLDAMSPMARTQVEESDVITFHNYDWPEGFESRVQQLQKFHRPLICTEYMARGAGSTFDTVLPIAKRYHVGAVNWGLVKGRSQTYLPWDSWQRPYVLVTPTVWFHDVFYEDGKPYREREVEILRSLTGKQ</sequence>
<protein>
    <submittedName>
        <fullName evidence="5">Cellulase family glycosylhydrolase</fullName>
    </submittedName>
</protein>
<dbReference type="RefSeq" id="WP_348262385.1">
    <property type="nucleotide sequence ID" value="NZ_CP121196.1"/>
</dbReference>
<name>A0AAU7DII4_9BACT</name>
<dbReference type="InterPro" id="IPR001547">
    <property type="entry name" value="Glyco_hydro_5"/>
</dbReference>
<accession>A0AAU7DII4</accession>
<dbReference type="AlphaFoldDB" id="A0AAU7DII4"/>